<keyword evidence="3 7" id="KW-1133">Transmembrane helix</keyword>
<evidence type="ECO:0000256" key="3">
    <source>
        <dbReference type="ARBA" id="ARBA00022989"/>
    </source>
</evidence>
<feature type="compositionally biased region" description="Low complexity" evidence="6">
    <location>
        <begin position="32"/>
        <end position="41"/>
    </location>
</feature>
<feature type="transmembrane region" description="Helical" evidence="7">
    <location>
        <begin position="470"/>
        <end position="494"/>
    </location>
</feature>
<dbReference type="GO" id="GO:0016020">
    <property type="term" value="C:membrane"/>
    <property type="evidence" value="ECO:0007669"/>
    <property type="project" value="UniProtKB-SubCell"/>
</dbReference>
<evidence type="ECO:0000313" key="10">
    <source>
        <dbReference type="Proteomes" id="UP001530315"/>
    </source>
</evidence>
<evidence type="ECO:0000256" key="5">
    <source>
        <dbReference type="PROSITE-ProRule" id="PRU00205"/>
    </source>
</evidence>
<dbReference type="PANTHER" id="PTHR12560:SF0">
    <property type="entry name" value="LD18904P"/>
    <property type="match status" value="1"/>
</dbReference>
<dbReference type="Pfam" id="PF03798">
    <property type="entry name" value="TRAM_LAG1_CLN8"/>
    <property type="match status" value="1"/>
</dbReference>
<keyword evidence="10" id="KW-1185">Reference proteome</keyword>
<evidence type="ECO:0000256" key="1">
    <source>
        <dbReference type="ARBA" id="ARBA00004141"/>
    </source>
</evidence>
<comment type="caution">
    <text evidence="9">The sequence shown here is derived from an EMBL/GenBank/DDBJ whole genome shotgun (WGS) entry which is preliminary data.</text>
</comment>
<feature type="region of interest" description="Disordered" evidence="6">
    <location>
        <begin position="1"/>
        <end position="55"/>
    </location>
</feature>
<evidence type="ECO:0000313" key="9">
    <source>
        <dbReference type="EMBL" id="KAL3790887.1"/>
    </source>
</evidence>
<dbReference type="InterPro" id="IPR006634">
    <property type="entry name" value="TLC-dom"/>
</dbReference>
<evidence type="ECO:0000256" key="7">
    <source>
        <dbReference type="SAM" id="Phobius"/>
    </source>
</evidence>
<feature type="transmembrane region" description="Helical" evidence="7">
    <location>
        <begin position="420"/>
        <end position="450"/>
    </location>
</feature>
<evidence type="ECO:0000256" key="6">
    <source>
        <dbReference type="SAM" id="MobiDB-lite"/>
    </source>
</evidence>
<gene>
    <name evidence="9" type="ORF">ACHAW5_000713</name>
</gene>
<organism evidence="9 10">
    <name type="scientific">Stephanodiscus triporus</name>
    <dbReference type="NCBI Taxonomy" id="2934178"/>
    <lineage>
        <taxon>Eukaryota</taxon>
        <taxon>Sar</taxon>
        <taxon>Stramenopiles</taxon>
        <taxon>Ochrophyta</taxon>
        <taxon>Bacillariophyta</taxon>
        <taxon>Coscinodiscophyceae</taxon>
        <taxon>Thalassiosirophycidae</taxon>
        <taxon>Stephanodiscales</taxon>
        <taxon>Stephanodiscaceae</taxon>
        <taxon>Stephanodiscus</taxon>
    </lineage>
</organism>
<evidence type="ECO:0000256" key="4">
    <source>
        <dbReference type="ARBA" id="ARBA00023136"/>
    </source>
</evidence>
<feature type="compositionally biased region" description="Gly residues" evidence="6">
    <location>
        <begin position="22"/>
        <end position="31"/>
    </location>
</feature>
<evidence type="ECO:0000256" key="2">
    <source>
        <dbReference type="ARBA" id="ARBA00022692"/>
    </source>
</evidence>
<dbReference type="Proteomes" id="UP001530315">
    <property type="component" value="Unassembled WGS sequence"/>
</dbReference>
<keyword evidence="2 5" id="KW-0812">Transmembrane</keyword>
<dbReference type="AlphaFoldDB" id="A0ABD3PSE8"/>
<keyword evidence="4 5" id="KW-0472">Membrane</keyword>
<dbReference type="PANTHER" id="PTHR12560">
    <property type="entry name" value="LONGEVITY ASSURANCE FACTOR 1 LAG1"/>
    <property type="match status" value="1"/>
</dbReference>
<comment type="subcellular location">
    <subcellularLocation>
        <location evidence="1">Membrane</location>
        <topology evidence="1">Multi-pass membrane protein</topology>
    </subcellularLocation>
</comment>
<accession>A0ABD3PSE8</accession>
<feature type="compositionally biased region" description="Low complexity" evidence="6">
    <location>
        <begin position="1"/>
        <end position="16"/>
    </location>
</feature>
<sequence length="522" mass="58759">MPRTDTTTTTTTTTTTSKPGESWGGGGGRSGGAAAAAAAGGHRQHYVPPPPIPEQKRLRQIDPTIVPSPPYLLISKFLDFACASVPVLRGACPSDGWRSAFPYVEWVTFPAGRLSHSFDGRYSAGDVVPYLTYGEFVAGRRGDGRSTTTATATIRSFVVDAYDYSFRTDSTSLSDLTDPTALAVLFVLVLLMRSIKGALLPRFSSIGRRLGRAAHGRSWEVDNPDRIIKFGEYVHRLLYHTAVSVYGIWYFRDKSWWDESRGGTTNLWIGHPNQPIGPGMAWYYLVQGAYNVDALISLAELSFVFEFVNPFAYSSALDFLVEREHVVDERQRKEQVRRMMTNGQRGATALWTPLFRLRWSDAVRGDFREMMSHHLVTNALIFFSSYYRLTRAGSMVFLIHDVSDVPIDMSKLANFVKWKVATIVCFVIMVLMWIVTRLTIFPFVICKAVLTESREYLVLRGTLDPALHDAYYLLFYALLGALVLLHVTWFLILLRIGWTLVSTGERHDYSEHKGGERQKKDS</sequence>
<dbReference type="PROSITE" id="PS50922">
    <property type="entry name" value="TLC"/>
    <property type="match status" value="1"/>
</dbReference>
<name>A0ABD3PSE8_9STRA</name>
<protein>
    <recommendedName>
        <fullName evidence="8">TLC domain-containing protein</fullName>
    </recommendedName>
</protein>
<proteinExistence type="predicted"/>
<reference evidence="9 10" key="1">
    <citation type="submission" date="2024-10" db="EMBL/GenBank/DDBJ databases">
        <title>Updated reference genomes for cyclostephanoid diatoms.</title>
        <authorList>
            <person name="Roberts W.R."/>
            <person name="Alverson A.J."/>
        </authorList>
    </citation>
    <scope>NUCLEOTIDE SEQUENCE [LARGE SCALE GENOMIC DNA]</scope>
    <source>
        <strain evidence="9 10">AJA276-08</strain>
    </source>
</reference>
<feature type="domain" description="TLC" evidence="8">
    <location>
        <begin position="228"/>
        <end position="502"/>
    </location>
</feature>
<evidence type="ECO:0000259" key="8">
    <source>
        <dbReference type="PROSITE" id="PS50922"/>
    </source>
</evidence>
<dbReference type="EMBL" id="JALLAZ020000614">
    <property type="protein sequence ID" value="KAL3790887.1"/>
    <property type="molecule type" value="Genomic_DNA"/>
</dbReference>
<dbReference type="InterPro" id="IPR016439">
    <property type="entry name" value="Lag1/Lac1-like"/>
</dbReference>
<dbReference type="SMART" id="SM00724">
    <property type="entry name" value="TLC"/>
    <property type="match status" value="1"/>
</dbReference>